<feature type="compositionally biased region" description="Polar residues" evidence="1">
    <location>
        <begin position="69"/>
        <end position="81"/>
    </location>
</feature>
<keyword evidence="3" id="KW-1185">Reference proteome</keyword>
<reference evidence="2" key="1">
    <citation type="journal article" date="2020" name="Fungal Divers.">
        <title>Resolving the Mortierellaceae phylogeny through synthesis of multi-gene phylogenetics and phylogenomics.</title>
        <authorList>
            <person name="Vandepol N."/>
            <person name="Liber J."/>
            <person name="Desiro A."/>
            <person name="Na H."/>
            <person name="Kennedy M."/>
            <person name="Barry K."/>
            <person name="Grigoriev I.V."/>
            <person name="Miller A.N."/>
            <person name="O'Donnell K."/>
            <person name="Stajich J.E."/>
            <person name="Bonito G."/>
        </authorList>
    </citation>
    <scope>NUCLEOTIDE SEQUENCE</scope>
    <source>
        <strain evidence="2">NVP60</strain>
    </source>
</reference>
<evidence type="ECO:0000256" key="1">
    <source>
        <dbReference type="SAM" id="MobiDB-lite"/>
    </source>
</evidence>
<feature type="compositionally biased region" description="Low complexity" evidence="1">
    <location>
        <begin position="10"/>
        <end position="22"/>
    </location>
</feature>
<dbReference type="OrthoDB" id="2440081at2759"/>
<organism evidence="2 3">
    <name type="scientific">Linnemannia gamsii</name>
    <dbReference type="NCBI Taxonomy" id="64522"/>
    <lineage>
        <taxon>Eukaryota</taxon>
        <taxon>Fungi</taxon>
        <taxon>Fungi incertae sedis</taxon>
        <taxon>Mucoromycota</taxon>
        <taxon>Mortierellomycotina</taxon>
        <taxon>Mortierellomycetes</taxon>
        <taxon>Mortierellales</taxon>
        <taxon>Mortierellaceae</taxon>
        <taxon>Linnemannia</taxon>
    </lineage>
</organism>
<proteinExistence type="predicted"/>
<dbReference type="AlphaFoldDB" id="A0A9P6UFU7"/>
<gene>
    <name evidence="2" type="ORF">BGZ97_006420</name>
</gene>
<feature type="region of interest" description="Disordered" evidence="1">
    <location>
        <begin position="1"/>
        <end position="88"/>
    </location>
</feature>
<dbReference type="Proteomes" id="UP000823405">
    <property type="component" value="Unassembled WGS sequence"/>
</dbReference>
<evidence type="ECO:0000313" key="3">
    <source>
        <dbReference type="Proteomes" id="UP000823405"/>
    </source>
</evidence>
<dbReference type="EMBL" id="JAAAIN010002841">
    <property type="protein sequence ID" value="KAG0289655.1"/>
    <property type="molecule type" value="Genomic_DNA"/>
</dbReference>
<comment type="caution">
    <text evidence="2">The sequence shown here is derived from an EMBL/GenBank/DDBJ whole genome shotgun (WGS) entry which is preliminary data.</text>
</comment>
<accession>A0A9P6UFU7</accession>
<name>A0A9P6UFU7_9FUNG</name>
<sequence>MIFEEDDSDAGSVSSCSDSSIESSDEQLAQEESNSSNWLRVPKTLPAFKGKGIMRSNDSEDEEEIGLRSPNQCSTFTSTTAGPERQVF</sequence>
<protein>
    <submittedName>
        <fullName evidence="2">Uncharacterized protein</fullName>
    </submittedName>
</protein>
<evidence type="ECO:0000313" key="2">
    <source>
        <dbReference type="EMBL" id="KAG0289655.1"/>
    </source>
</evidence>